<dbReference type="InterPro" id="IPR052514">
    <property type="entry name" value="SAM-dependent_MTase"/>
</dbReference>
<dbReference type="Gene3D" id="3.40.50.150">
    <property type="entry name" value="Vaccinia Virus protein VP39"/>
    <property type="match status" value="1"/>
</dbReference>
<dbReference type="AlphaFoldDB" id="A0A812LQJ8"/>
<dbReference type="PANTHER" id="PTHR34203">
    <property type="entry name" value="METHYLTRANSFERASE, FKBM FAMILY PROTEIN"/>
    <property type="match status" value="1"/>
</dbReference>
<proteinExistence type="predicted"/>
<dbReference type="InterPro" id="IPR006342">
    <property type="entry name" value="FkbM_mtfrase"/>
</dbReference>
<dbReference type="SUPFAM" id="SSF53335">
    <property type="entry name" value="S-adenosyl-L-methionine-dependent methyltransferases"/>
    <property type="match status" value="1"/>
</dbReference>
<dbReference type="SUPFAM" id="SSF52266">
    <property type="entry name" value="SGNH hydrolase"/>
    <property type="match status" value="1"/>
</dbReference>
<dbReference type="Pfam" id="PF05050">
    <property type="entry name" value="Methyltransf_21"/>
    <property type="match status" value="1"/>
</dbReference>
<reference evidence="2" key="1">
    <citation type="submission" date="2021-02" db="EMBL/GenBank/DDBJ databases">
        <authorList>
            <person name="Dougan E. K."/>
            <person name="Rhodes N."/>
            <person name="Thang M."/>
            <person name="Chan C."/>
        </authorList>
    </citation>
    <scope>NUCLEOTIDE SEQUENCE</scope>
</reference>
<evidence type="ECO:0000313" key="2">
    <source>
        <dbReference type="EMBL" id="CAE7245079.1"/>
    </source>
</evidence>
<dbReference type="Proteomes" id="UP000649617">
    <property type="component" value="Unassembled WGS sequence"/>
</dbReference>
<feature type="non-terminal residue" evidence="2">
    <location>
        <position position="684"/>
    </location>
</feature>
<evidence type="ECO:0000259" key="1">
    <source>
        <dbReference type="Pfam" id="PF05050"/>
    </source>
</evidence>
<name>A0A812LQJ8_SYMPI</name>
<protein>
    <submittedName>
        <fullName evidence="2">Sad protein</fullName>
    </submittedName>
</protein>
<comment type="caution">
    <text evidence="2">The sequence shown here is derived from an EMBL/GenBank/DDBJ whole genome shotgun (WGS) entry which is preliminary data.</text>
</comment>
<accession>A0A812LQJ8</accession>
<feature type="domain" description="Methyltransferase FkbM" evidence="1">
    <location>
        <begin position="458"/>
        <end position="628"/>
    </location>
</feature>
<dbReference type="OrthoDB" id="411251at2759"/>
<dbReference type="PANTHER" id="PTHR34203:SF15">
    <property type="entry name" value="SLL1173 PROTEIN"/>
    <property type="match status" value="1"/>
</dbReference>
<organism evidence="2 3">
    <name type="scientific">Symbiodinium pilosum</name>
    <name type="common">Dinoflagellate</name>
    <dbReference type="NCBI Taxonomy" id="2952"/>
    <lineage>
        <taxon>Eukaryota</taxon>
        <taxon>Sar</taxon>
        <taxon>Alveolata</taxon>
        <taxon>Dinophyceae</taxon>
        <taxon>Suessiales</taxon>
        <taxon>Symbiodiniaceae</taxon>
        <taxon>Symbiodinium</taxon>
    </lineage>
</organism>
<dbReference type="NCBIfam" id="TIGR01444">
    <property type="entry name" value="fkbM_fam"/>
    <property type="match status" value="1"/>
</dbReference>
<sequence length="684" mass="76005">MSSAWPGRAFQGSLRMERALEAAGARVVIVLAANSVVGVNDLRRLRLSYRLRLRRLVNTIGGLANVEGVFLPAVAIPDAPMHSVRMRLQRWPLKFFLTPVCHAWEREKWKALFSADLMHPSPAGYEWWAKALAEQIRGHLDRPWNGESSKLAAELIWASFPEDPVASTSLAGGSSALDDARKHALRKEAGFTICVQLLNFIGSKGAPSMLGVVIGAHPVGGTGFTVPHPVMVVEEENAGLSCICLERPVRTKARIQVQSGKLAYQNVRELKYRGGVFKGLITCRSVYLKLHLLPFADFPFASATMSNDDLESGRRLEHSESVLCIGLRSRRFLVLLVVASQLLLLVLWRSGHVASLYMKQVGHKEPFAPDSTRLSAPPRVSIPANAERHDMGEVIRHHGQTVEHPSSHFTMFDVKGGMFAWLKSRGEQFVQDIFHETLDVCREDMSPDEAWERAVVLDIGSNTGFYGLLALEKGCAVVFVEPQPECNALISWSIRESGLDERKVKRVQQPVGRKEDGAKSLAVRADNHCSGRFPIENAERGHKDAYGSDAGSADSQTALQIPFLPVSDMLTLVGLSDSSKIQLIKIDTEGNELQILEAMLPILQHWQVSNMVVEVTPMWWRHTGYTTQSGAEIFEQLVNFGFVGSTIRGHSLKDAAAMRRYILHGKIYQDDLWLQRNKRVCTCT</sequence>
<keyword evidence="3" id="KW-1185">Reference proteome</keyword>
<evidence type="ECO:0000313" key="3">
    <source>
        <dbReference type="Proteomes" id="UP000649617"/>
    </source>
</evidence>
<gene>
    <name evidence="2" type="primary">sad</name>
    <name evidence="2" type="ORF">SPIL2461_LOCUS4446</name>
</gene>
<dbReference type="InterPro" id="IPR029063">
    <property type="entry name" value="SAM-dependent_MTases_sf"/>
</dbReference>
<dbReference type="EMBL" id="CAJNIZ010005847">
    <property type="protein sequence ID" value="CAE7245079.1"/>
    <property type="molecule type" value="Genomic_DNA"/>
</dbReference>